<protein>
    <submittedName>
        <fullName evidence="1">Uncharacterized protein</fullName>
    </submittedName>
</protein>
<evidence type="ECO:0000313" key="2">
    <source>
        <dbReference type="Proteomes" id="UP001239215"/>
    </source>
</evidence>
<sequence length="165" mass="17663">MALEHLEHKDALDLAADAARQEAAEGAPEGWSEVAATVRGRLRSVLDPAVPILVHDARGRVDHDDEGSRTWVTDRVVRTALRRALQTSPTHAPSAIRLVVDEGRLDRLELDLVAAYGVELRPLADAVRAVVLQELGALLGPDPAFGPAQVAIAFVDVVPGDPRVV</sequence>
<comment type="caution">
    <text evidence="1">The sequence shown here is derived from an EMBL/GenBank/DDBJ whole genome shotgun (WGS) entry which is preliminary data.</text>
</comment>
<proteinExistence type="predicted"/>
<evidence type="ECO:0000313" key="1">
    <source>
        <dbReference type="EMBL" id="MDQ1105375.1"/>
    </source>
</evidence>
<dbReference type="RefSeq" id="WP_307201527.1">
    <property type="nucleotide sequence ID" value="NZ_JAUTAN010000001.1"/>
</dbReference>
<dbReference type="EMBL" id="JAUTAN010000001">
    <property type="protein sequence ID" value="MDQ1105375.1"/>
    <property type="molecule type" value="Genomic_DNA"/>
</dbReference>
<gene>
    <name evidence="1" type="ORF">QE405_002659</name>
</gene>
<dbReference type="Proteomes" id="UP001239215">
    <property type="component" value="Unassembled WGS sequence"/>
</dbReference>
<accession>A0AAJ1U3X0</accession>
<organism evidence="1 2">
    <name type="scientific">Nocardioides zeae</name>
    <dbReference type="NCBI Taxonomy" id="1457234"/>
    <lineage>
        <taxon>Bacteria</taxon>
        <taxon>Bacillati</taxon>
        <taxon>Actinomycetota</taxon>
        <taxon>Actinomycetes</taxon>
        <taxon>Propionibacteriales</taxon>
        <taxon>Nocardioidaceae</taxon>
        <taxon>Nocardioides</taxon>
    </lineage>
</organism>
<reference evidence="1" key="1">
    <citation type="submission" date="2023-07" db="EMBL/GenBank/DDBJ databases">
        <title>Functional and genomic diversity of the sorghum phyllosphere microbiome.</title>
        <authorList>
            <person name="Shade A."/>
        </authorList>
    </citation>
    <scope>NUCLEOTIDE SEQUENCE</scope>
    <source>
        <strain evidence="1">SORGH_AS_1067</strain>
    </source>
</reference>
<dbReference type="AlphaFoldDB" id="A0AAJ1U3X0"/>
<name>A0AAJ1U3X0_9ACTN</name>